<evidence type="ECO:0000313" key="2">
    <source>
        <dbReference type="Proteomes" id="UP001163850"/>
    </source>
</evidence>
<organism evidence="1 2">
    <name type="scientific">Lentinula detonsa</name>
    <dbReference type="NCBI Taxonomy" id="2804962"/>
    <lineage>
        <taxon>Eukaryota</taxon>
        <taxon>Fungi</taxon>
        <taxon>Dikarya</taxon>
        <taxon>Basidiomycota</taxon>
        <taxon>Agaricomycotina</taxon>
        <taxon>Agaricomycetes</taxon>
        <taxon>Agaricomycetidae</taxon>
        <taxon>Agaricales</taxon>
        <taxon>Marasmiineae</taxon>
        <taxon>Omphalotaceae</taxon>
        <taxon>Lentinula</taxon>
    </lineage>
</organism>
<sequence>LPLASHLPLFTAEDGTSYPASPMKNSQDQKPKTIVCFIRHFLCPFFQDYLYSISRTVNPTVLKHAGLRSVIVGNGRSTSFSRYLPCAIYTDPIATLHAALGMTLRTLHPGPKLPKYTFCPPSETYVRHRSLVSGVTFVLRNPVKARMPVCKYIGDKSLNLCFN</sequence>
<name>A0AA38PPQ1_9AGAR</name>
<protein>
    <submittedName>
        <fullName evidence="1">Uncharacterized protein</fullName>
    </submittedName>
</protein>
<evidence type="ECO:0000313" key="1">
    <source>
        <dbReference type="EMBL" id="KAJ3979593.1"/>
    </source>
</evidence>
<proteinExistence type="predicted"/>
<reference evidence="1" key="1">
    <citation type="submission" date="2022-08" db="EMBL/GenBank/DDBJ databases">
        <authorList>
            <consortium name="DOE Joint Genome Institute"/>
            <person name="Min B."/>
            <person name="Riley R."/>
            <person name="Sierra-Patev S."/>
            <person name="Naranjo-Ortiz M."/>
            <person name="Looney B."/>
            <person name="Konkel Z."/>
            <person name="Slot J.C."/>
            <person name="Sakamoto Y."/>
            <person name="Steenwyk J.L."/>
            <person name="Rokas A."/>
            <person name="Carro J."/>
            <person name="Camarero S."/>
            <person name="Ferreira P."/>
            <person name="Molpeceres G."/>
            <person name="Ruiz-Duenas F.J."/>
            <person name="Serrano A."/>
            <person name="Henrissat B."/>
            <person name="Drula E."/>
            <person name="Hughes K.W."/>
            <person name="Mata J.L."/>
            <person name="Ishikawa N.K."/>
            <person name="Vargas-Isla R."/>
            <person name="Ushijima S."/>
            <person name="Smith C.A."/>
            <person name="Ahrendt S."/>
            <person name="Andreopoulos W."/>
            <person name="He G."/>
            <person name="Labutti K."/>
            <person name="Lipzen A."/>
            <person name="Ng V."/>
            <person name="Sandor L."/>
            <person name="Barry K."/>
            <person name="Martinez A.T."/>
            <person name="Xiao Y."/>
            <person name="Gibbons J.G."/>
            <person name="Terashima K."/>
            <person name="Hibbett D.S."/>
            <person name="Grigoriev I.V."/>
        </authorList>
    </citation>
    <scope>NUCLEOTIDE SEQUENCE</scope>
    <source>
        <strain evidence="1">TFB7829</strain>
    </source>
</reference>
<dbReference type="EMBL" id="MU802308">
    <property type="protein sequence ID" value="KAJ3979593.1"/>
    <property type="molecule type" value="Genomic_DNA"/>
</dbReference>
<accession>A0AA38PPQ1</accession>
<dbReference type="AlphaFoldDB" id="A0AA38PPQ1"/>
<comment type="caution">
    <text evidence="1">The sequence shown here is derived from an EMBL/GenBank/DDBJ whole genome shotgun (WGS) entry which is preliminary data.</text>
</comment>
<feature type="non-terminal residue" evidence="1">
    <location>
        <position position="163"/>
    </location>
</feature>
<gene>
    <name evidence="1" type="ORF">F5890DRAFT_1421125</name>
</gene>
<dbReference type="Proteomes" id="UP001163850">
    <property type="component" value="Unassembled WGS sequence"/>
</dbReference>